<evidence type="ECO:0000256" key="5">
    <source>
        <dbReference type="SAM" id="MobiDB-lite"/>
    </source>
</evidence>
<comment type="caution">
    <text evidence="8">The sequence shown here is derived from an EMBL/GenBank/DDBJ whole genome shotgun (WGS) entry which is preliminary data.</text>
</comment>
<dbReference type="GO" id="GO:0046872">
    <property type="term" value="F:metal ion binding"/>
    <property type="evidence" value="ECO:0007669"/>
    <property type="project" value="UniProtKB-KW"/>
</dbReference>
<dbReference type="PROSITE" id="PS51007">
    <property type="entry name" value="CYTC"/>
    <property type="match status" value="1"/>
</dbReference>
<keyword evidence="6" id="KW-0732">Signal</keyword>
<feature type="compositionally biased region" description="Basic and acidic residues" evidence="5">
    <location>
        <begin position="161"/>
        <end position="179"/>
    </location>
</feature>
<reference evidence="8 9" key="1">
    <citation type="submission" date="2012-09" db="EMBL/GenBank/DDBJ databases">
        <title>Celeribacter baekdonensis B30 Genome Sequencing.</title>
        <authorList>
            <person name="Wang W."/>
        </authorList>
    </citation>
    <scope>NUCLEOTIDE SEQUENCE [LARGE SCALE GENOMIC DNA]</scope>
    <source>
        <strain evidence="8 9">B30</strain>
    </source>
</reference>
<evidence type="ECO:0000259" key="7">
    <source>
        <dbReference type="PROSITE" id="PS51007"/>
    </source>
</evidence>
<keyword evidence="1 4" id="KW-0349">Heme</keyword>
<keyword evidence="2 4" id="KW-0479">Metal-binding</keyword>
<dbReference type="STRING" id="1208323.B30_03882"/>
<dbReference type="GO" id="GO:0020037">
    <property type="term" value="F:heme binding"/>
    <property type="evidence" value="ECO:0007669"/>
    <property type="project" value="InterPro"/>
</dbReference>
<accession>K2JS46</accession>
<keyword evidence="3 4" id="KW-0408">Iron</keyword>
<name>K2JS46_9RHOB</name>
<evidence type="ECO:0000313" key="9">
    <source>
        <dbReference type="Proteomes" id="UP000006762"/>
    </source>
</evidence>
<dbReference type="AlphaFoldDB" id="K2JS46"/>
<evidence type="ECO:0000256" key="1">
    <source>
        <dbReference type="ARBA" id="ARBA00022617"/>
    </source>
</evidence>
<dbReference type="RefSeq" id="WP_009570706.1">
    <property type="nucleotide sequence ID" value="NZ_AMRK01000002.1"/>
</dbReference>
<dbReference type="Proteomes" id="UP000006762">
    <property type="component" value="Unassembled WGS sequence"/>
</dbReference>
<evidence type="ECO:0000256" key="3">
    <source>
        <dbReference type="ARBA" id="ARBA00023004"/>
    </source>
</evidence>
<sequence>MTKLSGTKLFALTAAALMATSAAAFAGDAEAGAKEFNKCKSCHMIASADETIIKGGKTGPNLYGVVGRPVASYEGFKYGDGILAVGATGKVWDEASLIEYVADPTAYIDTHGGSGRSKMTFKLKDGTNVVAFLATFSTMSDEGASDEGSEATETMDDDMDETKGQEHNQEGEQKQEGEHTQSGASN</sequence>
<dbReference type="PATRIC" id="fig|1208323.3.peg.795"/>
<protein>
    <submittedName>
        <fullName evidence="8">Cytochrome c, class I</fullName>
    </submittedName>
</protein>
<evidence type="ECO:0000256" key="4">
    <source>
        <dbReference type="PROSITE-ProRule" id="PRU00433"/>
    </source>
</evidence>
<keyword evidence="9" id="KW-1185">Reference proteome</keyword>
<evidence type="ECO:0000256" key="2">
    <source>
        <dbReference type="ARBA" id="ARBA00022723"/>
    </source>
</evidence>
<feature type="compositionally biased region" description="Acidic residues" evidence="5">
    <location>
        <begin position="143"/>
        <end position="160"/>
    </location>
</feature>
<feature type="chain" id="PRO_5003861675" evidence="6">
    <location>
        <begin position="27"/>
        <end position="186"/>
    </location>
</feature>
<organism evidence="8 9">
    <name type="scientific">Celeribacter baekdonensis B30</name>
    <dbReference type="NCBI Taxonomy" id="1208323"/>
    <lineage>
        <taxon>Bacteria</taxon>
        <taxon>Pseudomonadati</taxon>
        <taxon>Pseudomonadota</taxon>
        <taxon>Alphaproteobacteria</taxon>
        <taxon>Rhodobacterales</taxon>
        <taxon>Roseobacteraceae</taxon>
        <taxon>Celeribacter</taxon>
    </lineage>
</organism>
<dbReference type="Gene3D" id="1.10.760.10">
    <property type="entry name" value="Cytochrome c-like domain"/>
    <property type="match status" value="1"/>
</dbReference>
<feature type="region of interest" description="Disordered" evidence="5">
    <location>
        <begin position="140"/>
        <end position="186"/>
    </location>
</feature>
<dbReference type="eggNOG" id="COG3474">
    <property type="taxonomic scope" value="Bacteria"/>
</dbReference>
<evidence type="ECO:0000256" key="6">
    <source>
        <dbReference type="SAM" id="SignalP"/>
    </source>
</evidence>
<gene>
    <name evidence="8" type="ORF">B30_03882</name>
</gene>
<dbReference type="InterPro" id="IPR009056">
    <property type="entry name" value="Cyt_c-like_dom"/>
</dbReference>
<dbReference type="SUPFAM" id="SSF46626">
    <property type="entry name" value="Cytochrome c"/>
    <property type="match status" value="1"/>
</dbReference>
<feature type="domain" description="Cytochrome c" evidence="7">
    <location>
        <begin position="27"/>
        <end position="137"/>
    </location>
</feature>
<evidence type="ECO:0000313" key="8">
    <source>
        <dbReference type="EMBL" id="EKE73169.1"/>
    </source>
</evidence>
<dbReference type="InterPro" id="IPR036909">
    <property type="entry name" value="Cyt_c-like_dom_sf"/>
</dbReference>
<dbReference type="EMBL" id="AMRK01000002">
    <property type="protein sequence ID" value="EKE73169.1"/>
    <property type="molecule type" value="Genomic_DNA"/>
</dbReference>
<dbReference type="GO" id="GO:0009055">
    <property type="term" value="F:electron transfer activity"/>
    <property type="evidence" value="ECO:0007669"/>
    <property type="project" value="InterPro"/>
</dbReference>
<proteinExistence type="predicted"/>
<feature type="signal peptide" evidence="6">
    <location>
        <begin position="1"/>
        <end position="26"/>
    </location>
</feature>